<evidence type="ECO:0000259" key="2">
    <source>
        <dbReference type="Pfam" id="PF07987"/>
    </source>
</evidence>
<protein>
    <recommendedName>
        <fullName evidence="2">YncI copper-binding domain-containing protein</fullName>
    </recommendedName>
</protein>
<dbReference type="InterPro" id="IPR012533">
    <property type="entry name" value="YcnI-copper_dom"/>
</dbReference>
<evidence type="ECO:0000256" key="1">
    <source>
        <dbReference type="SAM" id="SignalP"/>
    </source>
</evidence>
<dbReference type="AlphaFoldDB" id="A0A1Y5TC62"/>
<dbReference type="Pfam" id="PF07987">
    <property type="entry name" value="DUF1775"/>
    <property type="match status" value="1"/>
</dbReference>
<proteinExistence type="predicted"/>
<evidence type="ECO:0000313" key="4">
    <source>
        <dbReference type="Proteomes" id="UP000193862"/>
    </source>
</evidence>
<organism evidence="3 4">
    <name type="scientific">Aquimixticola soesokkakensis</name>
    <dbReference type="NCBI Taxonomy" id="1519096"/>
    <lineage>
        <taxon>Bacteria</taxon>
        <taxon>Pseudomonadati</taxon>
        <taxon>Pseudomonadota</taxon>
        <taxon>Alphaproteobacteria</taxon>
        <taxon>Rhodobacterales</taxon>
        <taxon>Paracoccaceae</taxon>
        <taxon>Aquimixticola</taxon>
    </lineage>
</organism>
<accession>A0A1Y5TC62</accession>
<feature type="chain" id="PRO_5012486768" description="YncI copper-binding domain-containing protein" evidence="1">
    <location>
        <begin position="22"/>
        <end position="177"/>
    </location>
</feature>
<name>A0A1Y5TC62_9RHOB</name>
<dbReference type="Proteomes" id="UP000193862">
    <property type="component" value="Unassembled WGS sequence"/>
</dbReference>
<reference evidence="3 4" key="1">
    <citation type="submission" date="2017-03" db="EMBL/GenBank/DDBJ databases">
        <authorList>
            <person name="Afonso C.L."/>
            <person name="Miller P.J."/>
            <person name="Scott M.A."/>
            <person name="Spackman E."/>
            <person name="Goraichik I."/>
            <person name="Dimitrov K.M."/>
            <person name="Suarez D.L."/>
            <person name="Swayne D.E."/>
        </authorList>
    </citation>
    <scope>NUCLEOTIDE SEQUENCE [LARGE SCALE GENOMIC DNA]</scope>
    <source>
        <strain evidence="3 4">CECT 8620</strain>
    </source>
</reference>
<sequence length="177" mass="18568">MKTVFCGAAAAVLFSLSPVFAHATLESGTAQRGAAYKAVIRIGHGCEGKATKALRVALPEGFVSAKPMPKAGWHLKVENGAYAARYVVHGSPVAEGARTVVWSGGVLEDAWYDEFVVRGTVAAELAVDTPLYFKVTQLCDGAQAAWTEVPAAGETTSDLAMPAPMVTVIEGMTHSHH</sequence>
<dbReference type="InterPro" id="IPR038507">
    <property type="entry name" value="YcnI-like_sf"/>
</dbReference>
<feature type="signal peptide" evidence="1">
    <location>
        <begin position="1"/>
        <end position="21"/>
    </location>
</feature>
<feature type="domain" description="YncI copper-binding" evidence="2">
    <location>
        <begin position="22"/>
        <end position="168"/>
    </location>
</feature>
<dbReference type="EMBL" id="FWFS01000010">
    <property type="protein sequence ID" value="SLN60697.1"/>
    <property type="molecule type" value="Genomic_DNA"/>
</dbReference>
<dbReference type="CDD" id="cd08545">
    <property type="entry name" value="YcnI_like"/>
    <property type="match status" value="1"/>
</dbReference>
<dbReference type="RefSeq" id="WP_085837510.1">
    <property type="nucleotide sequence ID" value="NZ_FWFS01000010.1"/>
</dbReference>
<keyword evidence="4" id="KW-1185">Reference proteome</keyword>
<dbReference type="Gene3D" id="2.60.40.2230">
    <property type="entry name" value="Uncharacterised protein YcnI-like PF07987, DUF1775"/>
    <property type="match status" value="1"/>
</dbReference>
<evidence type="ECO:0000313" key="3">
    <source>
        <dbReference type="EMBL" id="SLN60697.1"/>
    </source>
</evidence>
<dbReference type="OrthoDB" id="9796962at2"/>
<keyword evidence="1" id="KW-0732">Signal</keyword>
<gene>
    <name evidence="3" type="ORF">AQS8620_02746</name>
</gene>